<dbReference type="AlphaFoldDB" id="A0A0U2NBN4"/>
<keyword evidence="2" id="KW-0808">Transferase</keyword>
<dbReference type="Proteomes" id="UP000065473">
    <property type="component" value="Chromosome"/>
</dbReference>
<protein>
    <submittedName>
        <fullName evidence="2">Kinase</fullName>
    </submittedName>
</protein>
<dbReference type="SUPFAM" id="SSF56112">
    <property type="entry name" value="Protein kinase-like (PK-like)"/>
    <property type="match status" value="1"/>
</dbReference>
<dbReference type="EMBL" id="CP013694">
    <property type="protein sequence ID" value="ALU30173.1"/>
    <property type="molecule type" value="Genomic_DNA"/>
</dbReference>
<dbReference type="Pfam" id="PF00069">
    <property type="entry name" value="Pkinase"/>
    <property type="match status" value="1"/>
</dbReference>
<dbReference type="GO" id="GO:0005737">
    <property type="term" value="C:cytoplasm"/>
    <property type="evidence" value="ECO:0007669"/>
    <property type="project" value="TreeGrafter"/>
</dbReference>
<dbReference type="PANTHER" id="PTHR44167:SF24">
    <property type="entry name" value="SERINE_THREONINE-PROTEIN KINASE CHK2"/>
    <property type="match status" value="1"/>
</dbReference>
<name>A0A0U2NBN4_9CREN</name>
<evidence type="ECO:0000259" key="1">
    <source>
        <dbReference type="PROSITE" id="PS50011"/>
    </source>
</evidence>
<dbReference type="PROSITE" id="PS00108">
    <property type="entry name" value="PROTEIN_KINASE_ST"/>
    <property type="match status" value="1"/>
</dbReference>
<dbReference type="RefSeq" id="WP_011278504.1">
    <property type="nucleotide sequence ID" value="NZ_BHWZ01000004.1"/>
</dbReference>
<evidence type="ECO:0000313" key="2">
    <source>
        <dbReference type="EMBL" id="ALU30173.1"/>
    </source>
</evidence>
<feature type="domain" description="Protein kinase" evidence="1">
    <location>
        <begin position="109"/>
        <end position="407"/>
    </location>
</feature>
<dbReference type="InterPro" id="IPR000719">
    <property type="entry name" value="Prot_kinase_dom"/>
</dbReference>
<dbReference type="SMART" id="SM00220">
    <property type="entry name" value="S_TKc"/>
    <property type="match status" value="1"/>
</dbReference>
<gene>
    <name evidence="2" type="ORF">ATY89_09650</name>
    <name evidence="3" type="ORF">ATZ20_01210</name>
</gene>
<dbReference type="InterPro" id="IPR011009">
    <property type="entry name" value="Kinase-like_dom_sf"/>
</dbReference>
<evidence type="ECO:0000313" key="3">
    <source>
        <dbReference type="EMBL" id="ALU30890.1"/>
    </source>
</evidence>
<dbReference type="Gene3D" id="3.30.200.20">
    <property type="entry name" value="Phosphorylase Kinase, domain 1"/>
    <property type="match status" value="1"/>
</dbReference>
<dbReference type="Gene3D" id="1.10.510.10">
    <property type="entry name" value="Transferase(Phosphotransferase) domain 1"/>
    <property type="match status" value="1"/>
</dbReference>
<dbReference type="PaxDb" id="1435377-SUSAZ_08020"/>
<dbReference type="CDD" id="cd14014">
    <property type="entry name" value="STKc_PknB_like"/>
    <property type="match status" value="1"/>
</dbReference>
<dbReference type="OrthoDB" id="41005at2157"/>
<evidence type="ECO:0000313" key="5">
    <source>
        <dbReference type="Proteomes" id="UP000065473"/>
    </source>
</evidence>
<dbReference type="SMR" id="A0A0U2NBN4"/>
<organism evidence="2 5">
    <name type="scientific">Sulfolobus acidocaldarius</name>
    <dbReference type="NCBI Taxonomy" id="2285"/>
    <lineage>
        <taxon>Archaea</taxon>
        <taxon>Thermoproteota</taxon>
        <taxon>Thermoprotei</taxon>
        <taxon>Sulfolobales</taxon>
        <taxon>Sulfolobaceae</taxon>
        <taxon>Sulfolobus</taxon>
    </lineage>
</organism>
<evidence type="ECO:0000313" key="4">
    <source>
        <dbReference type="Proteomes" id="UP000060043"/>
    </source>
</evidence>
<dbReference type="InterPro" id="IPR008271">
    <property type="entry name" value="Ser/Thr_kinase_AS"/>
</dbReference>
<dbReference type="GO" id="GO:0005524">
    <property type="term" value="F:ATP binding"/>
    <property type="evidence" value="ECO:0007669"/>
    <property type="project" value="InterPro"/>
</dbReference>
<sequence>MESSSVSKMSIIGAPRSSRKVLTLTVKGLPPDVLTKVVVNGLPYYLSNETVTFIEPIIWKASKVIKKNKVYEPIQSEGSASPPDNAEIVYRETSTIPEYWLEKKIGGKYKISKILGSGGAGYVMLAEDKQANKLAVKIYRLESENQGETALFRDSMIELANNINKISKLDHPKLIKFYDVNVNLEVIKSYFKGITYLYLKDPPYVAMEYMGNGTVKDLLLRDEYFYSVRWKKLVYRIIFQVARGLLYLHSEGYVHLDVKPSNIFIESVKGDDIRVKLGDLDSMKRVGQSILEITPEYAPPEQLQAHYTKEGARPTMDIFSLGITFYELLTRKKRQPNYLVSALEALSKGNHDEAKKLINDDIIYLSTWNIDSIDDDKIKDLIQRMVSPDPKSRPTAKEIVYELDDLLQRAEKK</sequence>
<dbReference type="EMBL" id="CP013695">
    <property type="protein sequence ID" value="ALU30890.1"/>
    <property type="molecule type" value="Genomic_DNA"/>
</dbReference>
<dbReference type="PANTHER" id="PTHR44167">
    <property type="entry name" value="OVARIAN-SPECIFIC SERINE/THREONINE-PROTEIN KINASE LOK-RELATED"/>
    <property type="match status" value="1"/>
</dbReference>
<dbReference type="GO" id="GO:0004674">
    <property type="term" value="F:protein serine/threonine kinase activity"/>
    <property type="evidence" value="ECO:0007669"/>
    <property type="project" value="TreeGrafter"/>
</dbReference>
<dbReference type="Proteomes" id="UP000060043">
    <property type="component" value="Chromosome"/>
</dbReference>
<proteinExistence type="predicted"/>
<accession>A0A0U2NBN4</accession>
<dbReference type="PROSITE" id="PS50011">
    <property type="entry name" value="PROTEIN_KINASE_DOM"/>
    <property type="match status" value="1"/>
</dbReference>
<dbReference type="STRING" id="1435377.SUSAZ_08020"/>
<keyword evidence="2" id="KW-0418">Kinase</keyword>
<reference evidence="4 5" key="1">
    <citation type="submission" date="2015-12" db="EMBL/GenBank/DDBJ databases">
        <title>A stable core within a dynamic pangenome in Sulfolobus acidocaldarius.</title>
        <authorList>
            <person name="Anderson R."/>
            <person name="Kouris A."/>
            <person name="Seward C."/>
            <person name="Campbell K."/>
            <person name="Whitaker R."/>
        </authorList>
    </citation>
    <scope>NUCLEOTIDE SEQUENCE [LARGE SCALE GENOMIC DNA]</scope>
    <source>
        <strain evidence="2 5">GG12-C01-09</strain>
        <strain evidence="3 4">NG05B_CO5_07</strain>
    </source>
</reference>